<gene>
    <name evidence="2" type="ORF">BFJ63_vAg20424</name>
</gene>
<protein>
    <submittedName>
        <fullName evidence="2">Uncharacterized protein</fullName>
    </submittedName>
</protein>
<dbReference type="Proteomes" id="UP000290540">
    <property type="component" value="Unassembled WGS sequence"/>
</dbReference>
<reference evidence="2 3" key="1">
    <citation type="submission" date="2016-12" db="EMBL/GenBank/DDBJ databases">
        <title>Draft genome sequence of Fusarium oxysporum causing rot on Narcissus.</title>
        <authorList>
            <person name="Armitage A.D."/>
            <person name="Taylor A."/>
            <person name="Clarkson J.P."/>
            <person name="Harrison R.J."/>
            <person name="Jackson A.C."/>
        </authorList>
    </citation>
    <scope>NUCLEOTIDE SEQUENCE [LARGE SCALE GENOMIC DNA]</scope>
    <source>
        <strain evidence="2 3">N139</strain>
    </source>
</reference>
<accession>A0A4Q2UWE7</accession>
<organism evidence="2 3">
    <name type="scientific">Fusarium oxysporum f. sp. narcissi</name>
    <dbReference type="NCBI Taxonomy" id="451672"/>
    <lineage>
        <taxon>Eukaryota</taxon>
        <taxon>Fungi</taxon>
        <taxon>Dikarya</taxon>
        <taxon>Ascomycota</taxon>
        <taxon>Pezizomycotina</taxon>
        <taxon>Sordariomycetes</taxon>
        <taxon>Hypocreomycetidae</taxon>
        <taxon>Hypocreales</taxon>
        <taxon>Nectriaceae</taxon>
        <taxon>Fusarium</taxon>
        <taxon>Fusarium oxysporum species complex</taxon>
    </lineage>
</organism>
<evidence type="ECO:0000313" key="2">
    <source>
        <dbReference type="EMBL" id="RYC76699.1"/>
    </source>
</evidence>
<evidence type="ECO:0000313" key="3">
    <source>
        <dbReference type="Proteomes" id="UP000290540"/>
    </source>
</evidence>
<comment type="caution">
    <text evidence="2">The sequence shown here is derived from an EMBL/GenBank/DDBJ whole genome shotgun (WGS) entry which is preliminary data.</text>
</comment>
<sequence length="90" mass="9227">MPSVKEKRSSFGPPRTEAGISMTPPTPTTPFRAELLTAARTAHPRSACVVPKLSPSSTIVCTRSTQGANVKGLIVSSSSIGISLSATATS</sequence>
<evidence type="ECO:0000256" key="1">
    <source>
        <dbReference type="SAM" id="MobiDB-lite"/>
    </source>
</evidence>
<proteinExistence type="predicted"/>
<feature type="region of interest" description="Disordered" evidence="1">
    <location>
        <begin position="1"/>
        <end position="30"/>
    </location>
</feature>
<dbReference type="EMBL" id="MQTW01003919">
    <property type="protein sequence ID" value="RYC76699.1"/>
    <property type="molecule type" value="Genomic_DNA"/>
</dbReference>
<dbReference type="AlphaFoldDB" id="A0A4Q2UWE7"/>
<name>A0A4Q2UWE7_FUSOX</name>